<dbReference type="AlphaFoldDB" id="A0ABC8QWQ4"/>
<sequence length="100" mass="9679">MITSASVVNGVIRIVGVTIAKTIGGYSGGKTSTSDIGYKDIEASTVVVDGNAGAGATSNIVLGGGTSVSGSVGESIGGASEYVEEKSICVGGCEDVDETS</sequence>
<protein>
    <submittedName>
        <fullName evidence="1">Uncharacterized protein</fullName>
    </submittedName>
</protein>
<dbReference type="Proteomes" id="UP001642360">
    <property type="component" value="Unassembled WGS sequence"/>
</dbReference>
<organism evidence="1 2">
    <name type="scientific">Ilex paraguariensis</name>
    <name type="common">yerba mate</name>
    <dbReference type="NCBI Taxonomy" id="185542"/>
    <lineage>
        <taxon>Eukaryota</taxon>
        <taxon>Viridiplantae</taxon>
        <taxon>Streptophyta</taxon>
        <taxon>Embryophyta</taxon>
        <taxon>Tracheophyta</taxon>
        <taxon>Spermatophyta</taxon>
        <taxon>Magnoliopsida</taxon>
        <taxon>eudicotyledons</taxon>
        <taxon>Gunneridae</taxon>
        <taxon>Pentapetalae</taxon>
        <taxon>asterids</taxon>
        <taxon>campanulids</taxon>
        <taxon>Aquifoliales</taxon>
        <taxon>Aquifoliaceae</taxon>
        <taxon>Ilex</taxon>
    </lineage>
</organism>
<proteinExistence type="predicted"/>
<gene>
    <name evidence="1" type="ORF">ILEXP_LOCUS2967</name>
</gene>
<accession>A0ABC8QWQ4</accession>
<name>A0ABC8QWQ4_9AQUA</name>
<reference evidence="1 2" key="1">
    <citation type="submission" date="2024-02" db="EMBL/GenBank/DDBJ databases">
        <authorList>
            <person name="Vignale AGUSTIN F."/>
            <person name="Sosa J E."/>
            <person name="Modenutti C."/>
        </authorList>
    </citation>
    <scope>NUCLEOTIDE SEQUENCE [LARGE SCALE GENOMIC DNA]</scope>
</reference>
<evidence type="ECO:0000313" key="2">
    <source>
        <dbReference type="Proteomes" id="UP001642360"/>
    </source>
</evidence>
<evidence type="ECO:0000313" key="1">
    <source>
        <dbReference type="EMBL" id="CAK9136007.1"/>
    </source>
</evidence>
<keyword evidence="2" id="KW-1185">Reference proteome</keyword>
<comment type="caution">
    <text evidence="1">The sequence shown here is derived from an EMBL/GenBank/DDBJ whole genome shotgun (WGS) entry which is preliminary data.</text>
</comment>
<dbReference type="EMBL" id="CAUOFW020000727">
    <property type="protein sequence ID" value="CAK9136007.1"/>
    <property type="molecule type" value="Genomic_DNA"/>
</dbReference>